<dbReference type="Proteomes" id="UP000192408">
    <property type="component" value="Unassembled WGS sequence"/>
</dbReference>
<organism evidence="2 3">
    <name type="scientific">Pasteurella testudinis DSM 23072</name>
    <dbReference type="NCBI Taxonomy" id="1122938"/>
    <lineage>
        <taxon>Bacteria</taxon>
        <taxon>Pseudomonadati</taxon>
        <taxon>Pseudomonadota</taxon>
        <taxon>Gammaproteobacteria</taxon>
        <taxon>Pasteurellales</taxon>
        <taxon>Pasteurellaceae</taxon>
        <taxon>Pasteurella</taxon>
    </lineage>
</organism>
<keyword evidence="1" id="KW-0472">Membrane</keyword>
<dbReference type="EMBL" id="FWWV01000018">
    <property type="protein sequence ID" value="SMB85222.1"/>
    <property type="molecule type" value="Genomic_DNA"/>
</dbReference>
<keyword evidence="1" id="KW-0812">Transmembrane</keyword>
<evidence type="ECO:0000313" key="2">
    <source>
        <dbReference type="EMBL" id="SMB85222.1"/>
    </source>
</evidence>
<protein>
    <submittedName>
        <fullName evidence="2">Uncharacterized protein</fullName>
    </submittedName>
</protein>
<gene>
    <name evidence="2" type="ORF">SAMN05660772_02448</name>
</gene>
<dbReference type="AlphaFoldDB" id="A0A1W1UVV6"/>
<dbReference type="RefSeq" id="WP_084257116.1">
    <property type="nucleotide sequence ID" value="NZ_FWWV01000018.1"/>
</dbReference>
<accession>A0A1W1UVV6</accession>
<keyword evidence="3" id="KW-1185">Reference proteome</keyword>
<keyword evidence="1" id="KW-1133">Transmembrane helix</keyword>
<evidence type="ECO:0000256" key="1">
    <source>
        <dbReference type="SAM" id="Phobius"/>
    </source>
</evidence>
<feature type="transmembrane region" description="Helical" evidence="1">
    <location>
        <begin position="30"/>
        <end position="57"/>
    </location>
</feature>
<name>A0A1W1UVV6_9PAST</name>
<reference evidence="3" key="1">
    <citation type="submission" date="2017-04" db="EMBL/GenBank/DDBJ databases">
        <authorList>
            <person name="Varghese N."/>
            <person name="Submissions S."/>
        </authorList>
    </citation>
    <scope>NUCLEOTIDE SEQUENCE [LARGE SCALE GENOMIC DNA]</scope>
    <source>
        <strain evidence="3">DSM 23072</strain>
    </source>
</reference>
<sequence length="122" mass="13785">MASHNPGLVYKLGILFRRFQRWSHPTGLKILYVIAALVAFGYLVWLLNVIVIIAAVLGVHLWQKKHNPDWGDLDWEMPSVEITTVSEPEFYGVIEDGFHAAGPEGPGYYLEGFLVPEHKNLV</sequence>
<proteinExistence type="predicted"/>
<evidence type="ECO:0000313" key="3">
    <source>
        <dbReference type="Proteomes" id="UP000192408"/>
    </source>
</evidence>